<keyword evidence="11" id="KW-0503">Monooxygenase</keyword>
<reference evidence="12" key="1">
    <citation type="submission" date="2015-09" db="EMBL/GenBank/DDBJ databases">
        <authorList>
            <consortium name="Pathogen Informatics"/>
        </authorList>
    </citation>
    <scope>NUCLEOTIDE SEQUENCE [LARGE SCALE GENOMIC DNA]</scope>
    <source>
        <strain evidence="12">Lake Konstanz</strain>
    </source>
</reference>
<dbReference type="SUPFAM" id="SSF51905">
    <property type="entry name" value="FAD/NAD(P)-binding domain"/>
    <property type="match status" value="2"/>
</dbReference>
<evidence type="ECO:0000256" key="7">
    <source>
        <dbReference type="ARBA" id="ARBA00023002"/>
    </source>
</evidence>
<keyword evidence="7" id="KW-0560">Oxidoreductase</keyword>
<organism evidence="11 12">
    <name type="scientific">Bodo saltans</name>
    <name type="common">Flagellated protozoan</name>
    <dbReference type="NCBI Taxonomy" id="75058"/>
    <lineage>
        <taxon>Eukaryota</taxon>
        <taxon>Discoba</taxon>
        <taxon>Euglenozoa</taxon>
        <taxon>Kinetoplastea</taxon>
        <taxon>Metakinetoplastina</taxon>
        <taxon>Eubodonida</taxon>
        <taxon>Bodonidae</taxon>
        <taxon>Bodo</taxon>
    </lineage>
</organism>
<evidence type="ECO:0000313" key="11">
    <source>
        <dbReference type="EMBL" id="CUF02143.1"/>
    </source>
</evidence>
<dbReference type="EMBL" id="CYKH01000228">
    <property type="protein sequence ID" value="CUF02143.1"/>
    <property type="molecule type" value="Genomic_DNA"/>
</dbReference>
<dbReference type="GO" id="GO:0016126">
    <property type="term" value="P:sterol biosynthetic process"/>
    <property type="evidence" value="ECO:0007669"/>
    <property type="project" value="InterPro"/>
</dbReference>
<dbReference type="Proteomes" id="UP000051952">
    <property type="component" value="Unassembled WGS sequence"/>
</dbReference>
<keyword evidence="12" id="KW-1185">Reference proteome</keyword>
<dbReference type="AlphaFoldDB" id="A0A0S4IT90"/>
<evidence type="ECO:0000313" key="12">
    <source>
        <dbReference type="Proteomes" id="UP000051952"/>
    </source>
</evidence>
<dbReference type="EC" id="1.14.14.17" evidence="4"/>
<evidence type="ECO:0000256" key="1">
    <source>
        <dbReference type="ARBA" id="ARBA00001974"/>
    </source>
</evidence>
<evidence type="ECO:0000259" key="10">
    <source>
        <dbReference type="Pfam" id="PF08491"/>
    </source>
</evidence>
<dbReference type="InterPro" id="IPR040125">
    <property type="entry name" value="Squalene_monox"/>
</dbReference>
<dbReference type="Pfam" id="PF08491">
    <property type="entry name" value="SE"/>
    <property type="match status" value="1"/>
</dbReference>
<evidence type="ECO:0000256" key="2">
    <source>
        <dbReference type="ARBA" id="ARBA00004370"/>
    </source>
</evidence>
<name>A0A0S4IT90_BODSA</name>
<protein>
    <recommendedName>
        <fullName evidence="4">squalene monooxygenase</fullName>
        <ecNumber evidence="4">1.14.14.17</ecNumber>
    </recommendedName>
</protein>
<dbReference type="InterPro" id="IPR002938">
    <property type="entry name" value="FAD-bd"/>
</dbReference>
<dbReference type="GO" id="GO:0005783">
    <property type="term" value="C:endoplasmic reticulum"/>
    <property type="evidence" value="ECO:0007669"/>
    <property type="project" value="TreeGrafter"/>
</dbReference>
<keyword evidence="8" id="KW-0472">Membrane</keyword>
<dbReference type="Pfam" id="PF01494">
    <property type="entry name" value="FAD_binding_3"/>
    <property type="match status" value="1"/>
</dbReference>
<proteinExistence type="inferred from homology"/>
<feature type="domain" description="FAD-binding" evidence="9">
    <location>
        <begin position="19"/>
        <end position="87"/>
    </location>
</feature>
<feature type="domain" description="Squalene epoxidase" evidence="10">
    <location>
        <begin position="295"/>
        <end position="564"/>
    </location>
</feature>
<keyword evidence="6" id="KW-0274">FAD</keyword>
<dbReference type="InterPro" id="IPR036188">
    <property type="entry name" value="FAD/NAD-bd_sf"/>
</dbReference>
<sequence length="651" mass="71673">MFASDESTTTAAPLRTQYDYDVIIVGGSIAGPSLSKALADQGRRVLMVERSLWEKPDRIVGELLQPGGIMALQKLGMEKCATSMGCPCSGYLVIVFFLSTTTAAPLRTQYDYDVIIVGGSIAGPALSKALADQGRRVLMVERSLWEKPDRIVGELLQPGGIMALQKLGMEKCATSMGCPCSGYLVIDDEGKRVNLPYEEGFSGVSFHFGDFVMNLRKYVWNHCRETVSMVEGTVTDLLTERDAQGKERVYGITYTRDTDAAVQSAADPFAAFLEKSAVAGATTTTKKKVTLQATAPLVVMCDGGSSKFKSRINHYRPARKNHSHFVGLILEGITLPSETRGHVFFGKTGPILSYRLDSNEVRFLVDYNKHDLPPPAELSAWLIAEVAPRLPENIRGEFIRQSKNEKNIRSMPIAQYPQVFPCVKGVVGVGDHTNQRHPLTGGGMTCCFRDAIRLSTALASIPSLRSDDAQETLEIQEQVHSAVTEYIRTRFLHASCINILSWALYAVFGARGMRNACFDYFLLGGDCVRGPMALLSGLDPSPATLLRHYTWVMLNGAWNMIAQTGSYSGSHPGSLRIVFNVLTFFVNPIRLYSAIALLVEATFVFAPLAWMEFVSIWRHWDATSDSALSFKQWETSLLRMVQGKTGRPVGL</sequence>
<dbReference type="Gene3D" id="3.50.50.60">
    <property type="entry name" value="FAD/NAD(P)-binding domain"/>
    <property type="match status" value="3"/>
</dbReference>
<evidence type="ECO:0000256" key="5">
    <source>
        <dbReference type="ARBA" id="ARBA00022630"/>
    </source>
</evidence>
<dbReference type="VEuPathDB" id="TriTrypDB:BSAL_58265"/>
<evidence type="ECO:0000256" key="4">
    <source>
        <dbReference type="ARBA" id="ARBA00012312"/>
    </source>
</evidence>
<comment type="similarity">
    <text evidence="3">Belongs to the squalene monooxygenase family.</text>
</comment>
<evidence type="ECO:0000256" key="6">
    <source>
        <dbReference type="ARBA" id="ARBA00022827"/>
    </source>
</evidence>
<dbReference type="PANTHER" id="PTHR10835">
    <property type="entry name" value="SQUALENE MONOOXYGENASE"/>
    <property type="match status" value="1"/>
</dbReference>
<gene>
    <name evidence="11" type="ORF">BSAL_58265</name>
</gene>
<dbReference type="OMA" id="CATSMGC"/>
<dbReference type="PANTHER" id="PTHR10835:SF0">
    <property type="entry name" value="SQUALENE MONOOXYGENASE"/>
    <property type="match status" value="1"/>
</dbReference>
<evidence type="ECO:0000256" key="3">
    <source>
        <dbReference type="ARBA" id="ARBA00008802"/>
    </source>
</evidence>
<comment type="subcellular location">
    <subcellularLocation>
        <location evidence="2">Membrane</location>
    </subcellularLocation>
</comment>
<keyword evidence="5" id="KW-0285">Flavoprotein</keyword>
<dbReference type="InterPro" id="IPR013698">
    <property type="entry name" value="Squalene_epoxidase"/>
</dbReference>
<evidence type="ECO:0000256" key="8">
    <source>
        <dbReference type="ARBA" id="ARBA00023136"/>
    </source>
</evidence>
<dbReference type="PRINTS" id="PR00420">
    <property type="entry name" value="RNGMNOXGNASE"/>
</dbReference>
<evidence type="ECO:0000259" key="9">
    <source>
        <dbReference type="Pfam" id="PF01494"/>
    </source>
</evidence>
<dbReference type="GO" id="GO:0071949">
    <property type="term" value="F:FAD binding"/>
    <property type="evidence" value="ECO:0007669"/>
    <property type="project" value="InterPro"/>
</dbReference>
<dbReference type="GO" id="GO:0016020">
    <property type="term" value="C:membrane"/>
    <property type="evidence" value="ECO:0007669"/>
    <property type="project" value="UniProtKB-SubCell"/>
</dbReference>
<accession>A0A0S4IT90</accession>
<dbReference type="GO" id="GO:0004506">
    <property type="term" value="F:squalene monooxygenase activity"/>
    <property type="evidence" value="ECO:0007669"/>
    <property type="project" value="UniProtKB-EC"/>
</dbReference>
<comment type="cofactor">
    <cofactor evidence="1">
        <name>FAD</name>
        <dbReference type="ChEBI" id="CHEBI:57692"/>
    </cofactor>
</comment>
<dbReference type="OrthoDB" id="1678617at2759"/>